<dbReference type="AlphaFoldDB" id="A0A1G2U1U7"/>
<gene>
    <name evidence="1" type="ORF">A3B14_02905</name>
</gene>
<dbReference type="GO" id="GO:0005975">
    <property type="term" value="P:carbohydrate metabolic process"/>
    <property type="evidence" value="ECO:0007669"/>
    <property type="project" value="InterPro"/>
</dbReference>
<accession>A0A1G2U1U7</accession>
<proteinExistence type="predicted"/>
<dbReference type="Gene3D" id="3.20.20.370">
    <property type="entry name" value="Glycoside hydrolase/deacetylase"/>
    <property type="match status" value="1"/>
</dbReference>
<dbReference type="SUPFAM" id="SSF88713">
    <property type="entry name" value="Glycoside hydrolase/deacetylase"/>
    <property type="match status" value="1"/>
</dbReference>
<sequence>MKLIITVDTEADNQWKKEKLVTLENIFYLPRFQELAQRFGFIPTYLVTYEVAVNSEAASILSQFQKGGNAEIGAHLHPWTTPPYQKDTAWERKYHRFPSELSFEELDEKMRTLTEAIKENFGESPTSFRAGRWGLSPKVVKVLKELNYTADSSVTPGISWHKTKGDPKGLGGPDFRHAPLFPYEISNDNILSQGESGIVEIPVTILPTGGIIERIVRQATGHPRWFRIFPETTLNDLKIVYKAVLCKHLPYIQFMIHSSELMPGGSPYAKDENAMERTFGLIRDLFSFLKEQQVDGVTISQFALSLKKVKNES</sequence>
<comment type="caution">
    <text evidence="1">The sequence shown here is derived from an EMBL/GenBank/DDBJ whole genome shotgun (WGS) entry which is preliminary data.</text>
</comment>
<evidence type="ECO:0000313" key="1">
    <source>
        <dbReference type="EMBL" id="OHB03454.1"/>
    </source>
</evidence>
<dbReference type="Proteomes" id="UP000176800">
    <property type="component" value="Unassembled WGS sequence"/>
</dbReference>
<reference evidence="1 2" key="1">
    <citation type="journal article" date="2016" name="Nat. Commun.">
        <title>Thousands of microbial genomes shed light on interconnected biogeochemical processes in an aquifer system.</title>
        <authorList>
            <person name="Anantharaman K."/>
            <person name="Brown C.T."/>
            <person name="Hug L.A."/>
            <person name="Sharon I."/>
            <person name="Castelle C.J."/>
            <person name="Probst A.J."/>
            <person name="Thomas B.C."/>
            <person name="Singh A."/>
            <person name="Wilkins M.J."/>
            <person name="Karaoz U."/>
            <person name="Brodie E.L."/>
            <person name="Williams K.H."/>
            <person name="Hubbard S.S."/>
            <person name="Banfield J.F."/>
        </authorList>
    </citation>
    <scope>NUCLEOTIDE SEQUENCE [LARGE SCALE GENOMIC DNA]</scope>
</reference>
<name>A0A1G2U1U7_9BACT</name>
<dbReference type="InterPro" id="IPR011330">
    <property type="entry name" value="Glyco_hydro/deAcase_b/a-brl"/>
</dbReference>
<evidence type="ECO:0000313" key="2">
    <source>
        <dbReference type="Proteomes" id="UP000176800"/>
    </source>
</evidence>
<organism evidence="1 2">
    <name type="scientific">Candidatus Zambryskibacteria bacterium RIFCSPLOWO2_01_FULL_45_21</name>
    <dbReference type="NCBI Taxonomy" id="1802761"/>
    <lineage>
        <taxon>Bacteria</taxon>
        <taxon>Candidatus Zambryskiibacteriota</taxon>
    </lineage>
</organism>
<protein>
    <recommendedName>
        <fullName evidence="3">NodB homology domain-containing protein</fullName>
    </recommendedName>
</protein>
<evidence type="ECO:0008006" key="3">
    <source>
        <dbReference type="Google" id="ProtNLM"/>
    </source>
</evidence>
<dbReference type="EMBL" id="MHWE01000018">
    <property type="protein sequence ID" value="OHB03454.1"/>
    <property type="molecule type" value="Genomic_DNA"/>
</dbReference>